<dbReference type="Pfam" id="PF07804">
    <property type="entry name" value="HipA_C"/>
    <property type="match status" value="1"/>
</dbReference>
<dbReference type="Proteomes" id="UP000198634">
    <property type="component" value="Unassembled WGS sequence"/>
</dbReference>
<evidence type="ECO:0000259" key="4">
    <source>
        <dbReference type="Pfam" id="PF07804"/>
    </source>
</evidence>
<dbReference type="PANTHER" id="PTHR37419:SF1">
    <property type="entry name" value="SERINE_THREONINE-PROTEIN KINASE TOXIN HIPA"/>
    <property type="match status" value="1"/>
</dbReference>
<dbReference type="InterPro" id="IPR052028">
    <property type="entry name" value="HipA_Ser/Thr_kinase"/>
</dbReference>
<dbReference type="PANTHER" id="PTHR37419">
    <property type="entry name" value="SERINE/THREONINE-PROTEIN KINASE TOXIN HIPA"/>
    <property type="match status" value="1"/>
</dbReference>
<keyword evidence="6" id="KW-1185">Reference proteome</keyword>
<proteinExistence type="inferred from homology"/>
<evidence type="ECO:0000256" key="3">
    <source>
        <dbReference type="ARBA" id="ARBA00022777"/>
    </source>
</evidence>
<dbReference type="GO" id="GO:0005829">
    <property type="term" value="C:cytosol"/>
    <property type="evidence" value="ECO:0007669"/>
    <property type="project" value="TreeGrafter"/>
</dbReference>
<dbReference type="STRING" id="657014.SAMN04488092_11313"/>
<dbReference type="GO" id="GO:0004674">
    <property type="term" value="F:protein serine/threonine kinase activity"/>
    <property type="evidence" value="ECO:0007669"/>
    <property type="project" value="TreeGrafter"/>
</dbReference>
<evidence type="ECO:0000256" key="2">
    <source>
        <dbReference type="ARBA" id="ARBA00022679"/>
    </source>
</evidence>
<protein>
    <submittedName>
        <fullName evidence="5">Serine/threonine-protein kinase HipA</fullName>
    </submittedName>
</protein>
<sequence>MRGIYVDADADIDAIVLRNAVRIAHYLYPKAYLSAASATLLAPTRDGRLFISGKRNQRTRIRSLEIIQNVAPDLPAVATAIVDDGAGEFKVAVSSMRQRFLEAFRQRSEHASAIDEGMRTEIAARLIEEYGSPSAAADAVWALARENKWYREGEHTERYLLRSAVAVDVRNEAALTFSVAWHGQIVGQLGHDGFEWRWQPQDNFNLPLVQQRVPGRLPPFILSLLPEGWLEKVLKDNDERAVLRSGKRYMSNITISEDATELASLPIDMLSVSLSRYARDGLFTGNYAGPGRGKLEADFEAGLARLYERADTPRLSGVQIKAPMYLAQDGQLSPSAGLPFTHILKPAGTSGFQALPVIEYLAMTLGRASGLASPDIALVAMPDDMPPALLVERFDIRTSPEDERRFALEDLCSVLDLPPDAKYAGTIERITRAVRPLSTSAGEDLQLVIKRALFAWLIGDGDMHLKNLALLKIADPVADRFSTIRLAPLYDAVTTRVFPSLEHDRMALKLNGKDDRLRRRDFMQVAAIAGLAAIGVGEEIDHFLQGFAEAIDKISLPDLPGMDRDIEERAEAMIALCRERVAAFT</sequence>
<reference evidence="5 6" key="1">
    <citation type="submission" date="2016-10" db="EMBL/GenBank/DDBJ databases">
        <authorList>
            <person name="de Groot N.N."/>
        </authorList>
    </citation>
    <scope>NUCLEOTIDE SEQUENCE [LARGE SCALE GENOMIC DNA]</scope>
    <source>
        <strain evidence="5 6">DSM 22007</strain>
    </source>
</reference>
<gene>
    <name evidence="5" type="ORF">SAMN04488092_11313</name>
</gene>
<evidence type="ECO:0000313" key="6">
    <source>
        <dbReference type="Proteomes" id="UP000198634"/>
    </source>
</evidence>
<dbReference type="EMBL" id="FOEP01000013">
    <property type="protein sequence ID" value="SEQ77971.1"/>
    <property type="molecule type" value="Genomic_DNA"/>
</dbReference>
<evidence type="ECO:0000256" key="1">
    <source>
        <dbReference type="ARBA" id="ARBA00010164"/>
    </source>
</evidence>
<dbReference type="AlphaFoldDB" id="A0A1H9IT62"/>
<organism evidence="5 6">
    <name type="scientific">Thalassovita taeanensis</name>
    <dbReference type="NCBI Taxonomy" id="657014"/>
    <lineage>
        <taxon>Bacteria</taxon>
        <taxon>Pseudomonadati</taxon>
        <taxon>Pseudomonadota</taxon>
        <taxon>Alphaproteobacteria</taxon>
        <taxon>Rhodobacterales</taxon>
        <taxon>Roseobacteraceae</taxon>
        <taxon>Thalassovita</taxon>
    </lineage>
</organism>
<feature type="domain" description="HipA-like C-terminal" evidence="4">
    <location>
        <begin position="315"/>
        <end position="541"/>
    </location>
</feature>
<accession>A0A1H9IT62</accession>
<name>A0A1H9IT62_9RHOB</name>
<evidence type="ECO:0000313" key="5">
    <source>
        <dbReference type="EMBL" id="SEQ77971.1"/>
    </source>
</evidence>
<dbReference type="InterPro" id="IPR012893">
    <property type="entry name" value="HipA-like_C"/>
</dbReference>
<keyword evidence="3 5" id="KW-0418">Kinase</keyword>
<keyword evidence="2" id="KW-0808">Transferase</keyword>
<comment type="similarity">
    <text evidence="1">Belongs to the HipA Ser/Thr kinase family.</text>
</comment>